<dbReference type="Pfam" id="PF03935">
    <property type="entry name" value="SKN1_KRE6_Sbg1"/>
    <property type="match status" value="1"/>
</dbReference>
<evidence type="ECO:0000313" key="13">
    <source>
        <dbReference type="Proteomes" id="UP000279259"/>
    </source>
</evidence>
<dbReference type="GO" id="GO:0015926">
    <property type="term" value="F:glucosidase activity"/>
    <property type="evidence" value="ECO:0007669"/>
    <property type="project" value="TreeGrafter"/>
</dbReference>
<organism evidence="12 13">
    <name type="scientific">Saitozyma podzolica</name>
    <dbReference type="NCBI Taxonomy" id="1890683"/>
    <lineage>
        <taxon>Eukaryota</taxon>
        <taxon>Fungi</taxon>
        <taxon>Dikarya</taxon>
        <taxon>Basidiomycota</taxon>
        <taxon>Agaricomycotina</taxon>
        <taxon>Tremellomycetes</taxon>
        <taxon>Tremellales</taxon>
        <taxon>Trimorphomycetaceae</taxon>
        <taxon>Saitozyma</taxon>
    </lineage>
</organism>
<dbReference type="PANTHER" id="PTHR31361">
    <property type="entry name" value="BETA-GLUCAN SYNTHESIS-ASSOCIATED PROTEIN KRE6-RELATED"/>
    <property type="match status" value="1"/>
</dbReference>
<reference evidence="12 13" key="1">
    <citation type="submission" date="2018-11" db="EMBL/GenBank/DDBJ databases">
        <title>Genome sequence of Saitozyma podzolica DSM 27192.</title>
        <authorList>
            <person name="Aliyu H."/>
            <person name="Gorte O."/>
            <person name="Ochsenreither K."/>
        </authorList>
    </citation>
    <scope>NUCLEOTIDE SEQUENCE [LARGE SCALE GENOMIC DNA]</scope>
    <source>
        <strain evidence="12 13">DSM 27192</strain>
    </source>
</reference>
<evidence type="ECO:0000256" key="7">
    <source>
        <dbReference type="ARBA" id="ARBA00023180"/>
    </source>
</evidence>
<keyword evidence="8" id="KW-0961">Cell wall biogenesis/degradation</keyword>
<dbReference type="EMBL" id="RSCD01000023">
    <property type="protein sequence ID" value="RSH83825.1"/>
    <property type="molecule type" value="Genomic_DNA"/>
</dbReference>
<dbReference type="CDD" id="cd02180">
    <property type="entry name" value="GH16_fungal_KRE6_glucanase"/>
    <property type="match status" value="1"/>
</dbReference>
<feature type="domain" description="GH16" evidence="11">
    <location>
        <begin position="198"/>
        <end position="573"/>
    </location>
</feature>
<dbReference type="FunFam" id="2.60.120.200:FF:000135">
    <property type="entry name" value="Related to KRE6-glucan synthase subunit"/>
    <property type="match status" value="1"/>
</dbReference>
<dbReference type="STRING" id="1890683.A0A427XYP0"/>
<dbReference type="Gene3D" id="2.60.120.200">
    <property type="match status" value="2"/>
</dbReference>
<dbReference type="GO" id="GO:0005886">
    <property type="term" value="C:plasma membrane"/>
    <property type="evidence" value="ECO:0007669"/>
    <property type="project" value="TreeGrafter"/>
</dbReference>
<dbReference type="SUPFAM" id="SSF49899">
    <property type="entry name" value="Concanavalin A-like lectins/glucanases"/>
    <property type="match status" value="1"/>
</dbReference>
<dbReference type="FunFam" id="2.60.120.200:FF:000140">
    <property type="entry name" value="Beta-glucan synthesis-associated protein"/>
    <property type="match status" value="1"/>
</dbReference>
<dbReference type="InterPro" id="IPR000757">
    <property type="entry name" value="Beta-glucanase-like"/>
</dbReference>
<dbReference type="GO" id="GO:0006078">
    <property type="term" value="P:(1-&gt;6)-beta-D-glucan biosynthetic process"/>
    <property type="evidence" value="ECO:0007669"/>
    <property type="project" value="TreeGrafter"/>
</dbReference>
<keyword evidence="3 10" id="KW-0812">Transmembrane</keyword>
<feature type="region of interest" description="Disordered" evidence="9">
    <location>
        <begin position="1"/>
        <end position="46"/>
    </location>
</feature>
<dbReference type="GO" id="GO:0005789">
    <property type="term" value="C:endoplasmic reticulum membrane"/>
    <property type="evidence" value="ECO:0007669"/>
    <property type="project" value="TreeGrafter"/>
</dbReference>
<protein>
    <recommendedName>
        <fullName evidence="11">GH16 domain-containing protein</fullName>
    </recommendedName>
</protein>
<feature type="compositionally biased region" description="Basic and acidic residues" evidence="9">
    <location>
        <begin position="663"/>
        <end position="673"/>
    </location>
</feature>
<feature type="transmembrane region" description="Helical" evidence="10">
    <location>
        <begin position="128"/>
        <end position="148"/>
    </location>
</feature>
<comment type="caution">
    <text evidence="12">The sequence shown here is derived from an EMBL/GenBank/DDBJ whole genome shotgun (WGS) entry which is preliminary data.</text>
</comment>
<dbReference type="GO" id="GO:0031505">
    <property type="term" value="P:fungal-type cell wall organization"/>
    <property type="evidence" value="ECO:0007669"/>
    <property type="project" value="TreeGrafter"/>
</dbReference>
<dbReference type="Proteomes" id="UP000279259">
    <property type="component" value="Unassembled WGS sequence"/>
</dbReference>
<evidence type="ECO:0000256" key="5">
    <source>
        <dbReference type="ARBA" id="ARBA00022989"/>
    </source>
</evidence>
<evidence type="ECO:0000256" key="8">
    <source>
        <dbReference type="ARBA" id="ARBA00023316"/>
    </source>
</evidence>
<evidence type="ECO:0000256" key="9">
    <source>
        <dbReference type="SAM" id="MobiDB-lite"/>
    </source>
</evidence>
<evidence type="ECO:0000259" key="11">
    <source>
        <dbReference type="PROSITE" id="PS51762"/>
    </source>
</evidence>
<keyword evidence="5 10" id="KW-1133">Transmembrane helix</keyword>
<proteinExistence type="inferred from homology"/>
<dbReference type="AlphaFoldDB" id="A0A427XYP0"/>
<comment type="subcellular location">
    <subcellularLocation>
        <location evidence="1">Membrane</location>
        <topology evidence="1">Single-pass type II membrane protein</topology>
    </subcellularLocation>
</comment>
<dbReference type="PANTHER" id="PTHR31361:SF15">
    <property type="entry name" value="GH16 DOMAIN-CONTAINING PROTEIN"/>
    <property type="match status" value="1"/>
</dbReference>
<accession>A0A427XYP0</accession>
<comment type="similarity">
    <text evidence="2">Belongs to the SKN1/KRE6 family.</text>
</comment>
<evidence type="ECO:0000256" key="1">
    <source>
        <dbReference type="ARBA" id="ARBA00004606"/>
    </source>
</evidence>
<feature type="compositionally biased region" description="Low complexity" evidence="9">
    <location>
        <begin position="23"/>
        <end position="33"/>
    </location>
</feature>
<evidence type="ECO:0000256" key="10">
    <source>
        <dbReference type="SAM" id="Phobius"/>
    </source>
</evidence>
<keyword evidence="4" id="KW-0735">Signal-anchor</keyword>
<evidence type="ECO:0000256" key="2">
    <source>
        <dbReference type="ARBA" id="ARBA00010962"/>
    </source>
</evidence>
<feature type="region of interest" description="Disordered" evidence="9">
    <location>
        <begin position="612"/>
        <end position="673"/>
    </location>
</feature>
<evidence type="ECO:0000256" key="4">
    <source>
        <dbReference type="ARBA" id="ARBA00022968"/>
    </source>
</evidence>
<sequence>MQFSQSPVSREPLLGSAQGPGMSQRLSESSLSSFGDRPSSMTNRAGVVGSVNSFTSATTNRYGPSATLSPSAAKHSIHPSAIAVGAPLGSGMEDDDDLDDALHTFTAADKQSLNSPFSIASWRGWANALMLAFLGLAVVMLFAGYPILSYYVGNNNSSGGSTSGYNLGGINSTGQYPSISGLPSLIDTDTPSSAYTRTGFDGNSWTLVFSDEFNKDGRTFYNGDDPFFEAVDIHYWATGDFEWYDPSAVTTKDGHLLITIDQEEIHDLNFKSGMVQSWNKLCFNKNAYFEVSASLPGTSTIGGFWPGVWTMGNLGRPGYGATTEGLWPYTYDTCDIGTLANQTWVNGTGPEAALTTGANGGSLSYLPGQRYSACTCAGEDHPGPSNNVGRAAPEIDMIEAQVIIDSATGEVSQSFQVAPYDDYYQFYNTTNAYYTQYDTSITSWNSYLGGYYQQAVSSLTAVPSDIYYSQDSVGGTSKNFTTFGFEYSTDTSDRSNGYITWVSNGKKSWTMDAGIVGPNSKTEVGQRIIPEEPMALIFNLGMSNNFQNVDFSHLTFPNYLRIDYIRVYQKSGGSVGCDPSDYPTAAFIDKYDTVYNNPNWTVWADTVSRTRAERSRVGAGSSSSATPPRMRGPWDLAMGAGRVGWGEKESDGPGGPTVFTHSTQDRQNKDNSV</sequence>
<gene>
    <name evidence="12" type="ORF">EHS25_005440</name>
</gene>
<evidence type="ECO:0000313" key="12">
    <source>
        <dbReference type="EMBL" id="RSH83825.1"/>
    </source>
</evidence>
<keyword evidence="7" id="KW-0325">Glycoprotein</keyword>
<dbReference type="InterPro" id="IPR013320">
    <property type="entry name" value="ConA-like_dom_sf"/>
</dbReference>
<dbReference type="InterPro" id="IPR005629">
    <property type="entry name" value="Skn1/Kre6/Sbg1"/>
</dbReference>
<evidence type="ECO:0000256" key="3">
    <source>
        <dbReference type="ARBA" id="ARBA00022692"/>
    </source>
</evidence>
<dbReference type="PROSITE" id="PS51762">
    <property type="entry name" value="GH16_2"/>
    <property type="match status" value="1"/>
</dbReference>
<keyword evidence="6 10" id="KW-0472">Membrane</keyword>
<dbReference type="OrthoDB" id="412647at2759"/>
<name>A0A427XYP0_9TREE</name>
<evidence type="ECO:0000256" key="6">
    <source>
        <dbReference type="ARBA" id="ARBA00023136"/>
    </source>
</evidence>
<keyword evidence="13" id="KW-1185">Reference proteome</keyword>